<dbReference type="EMBL" id="CP022932">
    <property type="protein sequence ID" value="ASV33139.1"/>
    <property type="molecule type" value="Genomic_DNA"/>
</dbReference>
<feature type="compositionally biased region" description="Polar residues" evidence="1">
    <location>
        <begin position="295"/>
        <end position="309"/>
    </location>
</feature>
<evidence type="ECO:0000313" key="3">
    <source>
        <dbReference type="Proteomes" id="UP000792865"/>
    </source>
</evidence>
<proteinExistence type="predicted"/>
<evidence type="ECO:0000256" key="1">
    <source>
        <dbReference type="SAM" id="MobiDB-lite"/>
    </source>
</evidence>
<sequence>MFANNLTPSNPNINIHKPNNTLSSLKSGQMSNQLVSIKNRNDFFSSEIPSQKKEQMKFISQELNRLVDAPKFWEEIKRIGSSLSKEQMENIQNEFQNAIKTEQFDDKTIQDLYKRTNKMFKEDSILRSYFPVYSKQKIKPLMHALNNLKTLATPTKDSKFWKIVGQILTIVNGGAGKTSGMTTSSTQGSALEGFLGTATIMAFNGLEEHHARVKENLRRDKQTELQKQNELAQKYKHRAYLREERTEQIASFSASSAQRYQYKTNERKQIELENAIEVRSTQEPGNGSIPADSLINETESGSSNRLLNDSKLLSDSTSQSLISNFIKTRLFIKMQKSIRTFCNEKSTDNYKKMLNRISEWKLSKRDNLSNKNWACTTRYNYISKLDNWIIDEGCQLGVYPKKNKGYGENHNCYAYAMKCLKPEGLGLNSTPGLFSGTSKKMGFAEAVIEDGKKQRKDVHLISKNINDLPKKTNDGTYLVALFANDFGYHFMRRDEPTGLWSHKNGAFSEEEVSFYEIELEKPIPICNNLFLNIARDPSKIGCNMQFSSYLEVPDDGLQVQGVSEAKLLH</sequence>
<organism evidence="2 3">
    <name type="scientific">Candidatus Williamhamiltonella defendens</name>
    <dbReference type="NCBI Taxonomy" id="138072"/>
    <lineage>
        <taxon>Bacteria</taxon>
        <taxon>Pseudomonadati</taxon>
        <taxon>Pseudomonadota</taxon>
        <taxon>Gammaproteobacteria</taxon>
        <taxon>Enterobacterales</taxon>
        <taxon>Enterobacteriaceae</taxon>
        <taxon>aphid secondary symbionts</taxon>
        <taxon>Candidatus Williamhamiltonella</taxon>
    </lineage>
</organism>
<dbReference type="RefSeq" id="WP_095033982.1">
    <property type="nucleotide sequence ID" value="NZ_CAWNYN010000001.1"/>
</dbReference>
<reference evidence="2" key="1">
    <citation type="submission" date="2017-08" db="EMBL/GenBank/DDBJ databases">
        <title>Genome sequence of Candidatus Hamiltonella defensa from Acyrthosiphon pisum strain MI47.</title>
        <authorList>
            <person name="Patel V.A."/>
            <person name="Chevignon G."/>
            <person name="Russell J.A."/>
            <person name="Oliver K.M."/>
        </authorList>
    </citation>
    <scope>NUCLEOTIDE SEQUENCE</scope>
    <source>
        <strain evidence="2">MI47</strain>
    </source>
</reference>
<evidence type="ECO:0000313" key="2">
    <source>
        <dbReference type="EMBL" id="ASV33139.1"/>
    </source>
</evidence>
<name>A0AAC9VL76_9ENTR</name>
<feature type="region of interest" description="Disordered" evidence="1">
    <location>
        <begin position="278"/>
        <end position="309"/>
    </location>
</feature>
<dbReference type="Proteomes" id="UP000792865">
    <property type="component" value="Chromosome"/>
</dbReference>
<gene>
    <name evidence="2" type="ORF">CJJ18_02450</name>
</gene>
<dbReference type="AlphaFoldDB" id="A0AAC9VL76"/>
<accession>A0AAC9VL76</accession>
<protein>
    <submittedName>
        <fullName evidence="2">Uncharacterized protein</fullName>
    </submittedName>
</protein>